<evidence type="ECO:0000256" key="1">
    <source>
        <dbReference type="SAM" id="MobiDB-lite"/>
    </source>
</evidence>
<organism evidence="2 3">
    <name type="scientific">Limisphaera ngatamarikiensis</name>
    <dbReference type="NCBI Taxonomy" id="1324935"/>
    <lineage>
        <taxon>Bacteria</taxon>
        <taxon>Pseudomonadati</taxon>
        <taxon>Verrucomicrobiota</taxon>
        <taxon>Verrucomicrobiia</taxon>
        <taxon>Limisphaerales</taxon>
        <taxon>Limisphaeraceae</taxon>
        <taxon>Limisphaera</taxon>
    </lineage>
</organism>
<dbReference type="AlphaFoldDB" id="A0A6M1S540"/>
<keyword evidence="3" id="KW-1185">Reference proteome</keyword>
<name>A0A6M1S540_9BACT</name>
<comment type="caution">
    <text evidence="2">The sequence shown here is derived from an EMBL/GenBank/DDBJ whole genome shotgun (WGS) entry which is preliminary data.</text>
</comment>
<accession>A0A6M1S540</accession>
<dbReference type="EMBL" id="JAAKYA010000087">
    <property type="protein sequence ID" value="NGO40380.1"/>
    <property type="molecule type" value="Genomic_DNA"/>
</dbReference>
<evidence type="ECO:0000313" key="2">
    <source>
        <dbReference type="EMBL" id="NGO40380.1"/>
    </source>
</evidence>
<reference evidence="2 3" key="1">
    <citation type="submission" date="2020-02" db="EMBL/GenBank/DDBJ databases">
        <title>Draft genome sequence of Limisphaera ngatamarikiensis NGM72.4T, a thermophilic Verrucomicrobia grouped in subdivision 3.</title>
        <authorList>
            <person name="Carere C.R."/>
            <person name="Steen J."/>
            <person name="Hugenholtz P."/>
            <person name="Stott M.B."/>
        </authorList>
    </citation>
    <scope>NUCLEOTIDE SEQUENCE [LARGE SCALE GENOMIC DNA]</scope>
    <source>
        <strain evidence="2 3">NGM72.4</strain>
    </source>
</reference>
<feature type="non-terminal residue" evidence="2">
    <location>
        <position position="228"/>
    </location>
</feature>
<evidence type="ECO:0000313" key="3">
    <source>
        <dbReference type="Proteomes" id="UP000477311"/>
    </source>
</evidence>
<dbReference type="Proteomes" id="UP000477311">
    <property type="component" value="Unassembled WGS sequence"/>
</dbReference>
<protein>
    <submittedName>
        <fullName evidence="2">Uncharacterized protein</fullName>
    </submittedName>
</protein>
<sequence length="228" mass="23964">MQEMGWIRLGWVACLVALHPPLVGQLTAAPAGSEANPYLVVVERNMFDLRPMPKPEELTPAPPPPPPTKITLQGITVLFGRKEVLLKIPESPAPGQPPKERSLILAEGERHGPIEVVRIDPVAREVHLRDSGNPVTLKLTDFIVKTPAAPTPGTPTAGVVRPTAPGAMRPSPPPAVNVPSPAGANVTTPVPTLPTPASGQANPNFPSRPVRTLPGGFQAAAPPQQPSQ</sequence>
<feature type="compositionally biased region" description="Low complexity" evidence="1">
    <location>
        <begin position="154"/>
        <end position="163"/>
    </location>
</feature>
<proteinExistence type="predicted"/>
<feature type="compositionally biased region" description="Low complexity" evidence="1">
    <location>
        <begin position="177"/>
        <end position="190"/>
    </location>
</feature>
<feature type="region of interest" description="Disordered" evidence="1">
    <location>
        <begin position="148"/>
        <end position="228"/>
    </location>
</feature>
<gene>
    <name evidence="2" type="ORF">G4L39_13380</name>
</gene>